<dbReference type="InterPro" id="IPR038084">
    <property type="entry name" value="PduO/GlcC-like_sf"/>
</dbReference>
<dbReference type="RefSeq" id="WP_130158405.1">
    <property type="nucleotide sequence ID" value="NZ_SGIS01000020.1"/>
</dbReference>
<reference evidence="1 2" key="1">
    <citation type="submission" date="2019-02" db="EMBL/GenBank/DDBJ databases">
        <authorList>
            <person name="Li Y."/>
        </authorList>
    </citation>
    <scope>NUCLEOTIDE SEQUENCE [LARGE SCALE GENOMIC DNA]</scope>
    <source>
        <strain evidence="1 2">3-7</strain>
    </source>
</reference>
<dbReference type="Pfam" id="PF03928">
    <property type="entry name" value="HbpS-like"/>
    <property type="match status" value="1"/>
</dbReference>
<gene>
    <name evidence="1" type="ORF">EWE75_13685</name>
</gene>
<dbReference type="Gene3D" id="3.30.450.150">
    <property type="entry name" value="Haem-degrading domain"/>
    <property type="match status" value="1"/>
</dbReference>
<proteinExistence type="predicted"/>
<dbReference type="PANTHER" id="PTHR34309:SF1">
    <property type="entry name" value="PROTEIN GLCG"/>
    <property type="match status" value="1"/>
</dbReference>
<comment type="caution">
    <text evidence="1">The sequence shown here is derived from an EMBL/GenBank/DDBJ whole genome shotgun (WGS) entry which is preliminary data.</text>
</comment>
<dbReference type="Proteomes" id="UP000292085">
    <property type="component" value="Unassembled WGS sequence"/>
</dbReference>
<evidence type="ECO:0000313" key="2">
    <source>
        <dbReference type="Proteomes" id="UP000292085"/>
    </source>
</evidence>
<evidence type="ECO:0000313" key="1">
    <source>
        <dbReference type="EMBL" id="RZF63848.1"/>
    </source>
</evidence>
<dbReference type="InterPro" id="IPR005624">
    <property type="entry name" value="PduO/GlcC-like"/>
</dbReference>
<sequence length="140" mass="13602">MPVLVQTITLGDAGIAVDAAMAEAGILKVRATIIVLDAGGDLVLATRMDGAWAGAFDLALAKAHAARAFAAQSGAFTPLVQPGAPLFGVSGVAAGKYMTLPGGVPILHQGAVLGSVGASGGTPDQDQIIAQAGAGSVALD</sequence>
<name>A0A4V2DD59_9SPHN</name>
<keyword evidence="2" id="KW-1185">Reference proteome</keyword>
<dbReference type="PANTHER" id="PTHR34309">
    <property type="entry name" value="SLR1406 PROTEIN"/>
    <property type="match status" value="1"/>
</dbReference>
<dbReference type="EMBL" id="SGIS01000020">
    <property type="protein sequence ID" value="RZF63848.1"/>
    <property type="molecule type" value="Genomic_DNA"/>
</dbReference>
<organism evidence="1 2">
    <name type="scientific">Sphingomonas populi</name>
    <dbReference type="NCBI Taxonomy" id="2484750"/>
    <lineage>
        <taxon>Bacteria</taxon>
        <taxon>Pseudomonadati</taxon>
        <taxon>Pseudomonadota</taxon>
        <taxon>Alphaproteobacteria</taxon>
        <taxon>Sphingomonadales</taxon>
        <taxon>Sphingomonadaceae</taxon>
        <taxon>Sphingomonas</taxon>
    </lineage>
</organism>
<dbReference type="AlphaFoldDB" id="A0A4V2DD59"/>
<dbReference type="InterPro" id="IPR052517">
    <property type="entry name" value="GlcG_carb_metab_protein"/>
</dbReference>
<accession>A0A4V2DD59</accession>
<dbReference type="SUPFAM" id="SSF143744">
    <property type="entry name" value="GlcG-like"/>
    <property type="match status" value="1"/>
</dbReference>
<protein>
    <submittedName>
        <fullName evidence="1">Heme-binding protein</fullName>
    </submittedName>
</protein>
<dbReference type="OrthoDB" id="9815788at2"/>